<evidence type="ECO:0000259" key="2">
    <source>
        <dbReference type="Pfam" id="PF14309"/>
    </source>
</evidence>
<reference evidence="3" key="1">
    <citation type="submission" date="2022-04" db="EMBL/GenBank/DDBJ databases">
        <title>A functionally conserved STORR gene fusion in Papaver species that diverged 16.8 million years ago.</title>
        <authorList>
            <person name="Catania T."/>
        </authorList>
    </citation>
    <scope>NUCLEOTIDE SEQUENCE</scope>
    <source>
        <strain evidence="3">S-188037</strain>
    </source>
</reference>
<feature type="compositionally biased region" description="Polar residues" evidence="1">
    <location>
        <begin position="335"/>
        <end position="348"/>
    </location>
</feature>
<protein>
    <recommendedName>
        <fullName evidence="2">DUF4378 domain-containing protein</fullName>
    </recommendedName>
</protein>
<keyword evidence="4" id="KW-1185">Reference proteome</keyword>
<feature type="region of interest" description="Disordered" evidence="1">
    <location>
        <begin position="672"/>
        <end position="703"/>
    </location>
</feature>
<evidence type="ECO:0000313" key="4">
    <source>
        <dbReference type="Proteomes" id="UP001202328"/>
    </source>
</evidence>
<dbReference type="InterPro" id="IPR025486">
    <property type="entry name" value="DUF4378"/>
</dbReference>
<feature type="domain" description="DUF4378" evidence="2">
    <location>
        <begin position="867"/>
        <end position="988"/>
    </location>
</feature>
<feature type="region of interest" description="Disordered" evidence="1">
    <location>
        <begin position="745"/>
        <end position="771"/>
    </location>
</feature>
<accession>A0AAD4S994</accession>
<comment type="caution">
    <text evidence="3">The sequence shown here is derived from an EMBL/GenBank/DDBJ whole genome shotgun (WGS) entry which is preliminary data.</text>
</comment>
<feature type="compositionally biased region" description="Low complexity" evidence="1">
    <location>
        <begin position="745"/>
        <end position="766"/>
    </location>
</feature>
<name>A0AAD4S994_9MAGN</name>
<feature type="non-terminal residue" evidence="3">
    <location>
        <position position="995"/>
    </location>
</feature>
<feature type="region of interest" description="Disordered" evidence="1">
    <location>
        <begin position="597"/>
        <end position="617"/>
    </location>
</feature>
<gene>
    <name evidence="3" type="ORF">MKW98_020195</name>
</gene>
<dbReference type="Proteomes" id="UP001202328">
    <property type="component" value="Unassembled WGS sequence"/>
</dbReference>
<sequence length="995" mass="112042">GRKLVCNEVLKGETKTEEGGNWLKVETFIDRDNNHMFMQQIETKRGGALVDQLITEKKKTEFHYKRSSCVNLRHKIQVHNMPQDSLKSVVYRSLVSCDDPNGVAENETIRKSKKRHNLISTATRKTTPTRNDSYRGEDRNAPQSSSHQLLEVSRGAQNLNHMIDSWSNGSIMNGQHSDDIARDLLRGALDLQDSLIMLCKMQEASKYMSQLKNKHELQIQEFDEVGARRVDSGRFRIEKVDSGRFGIEKVDSGRFGVERVDSGRFGIEKVDSGRFGVERVDSGRFGVERVDSGRYAERVHRGSIENSRLSAGGSSKNCSDELKKVIRDSLSRQNLLPVSSNEENASLNSVSDVPTTSSSHSSTVLSNDFASVDSSLSSTGTQKKAKSRSVIAKLMGLEDFPSEPVQLVPKLPDYEKDLIPRTPISDVEKPKAVNPYFVNRYSDPERTLQEIIETMQFKGLLQSKSKSLSHFPKKSFPKHLLVDDEMPPIVIIKPIRFPSREAKRFSQEEGASLFYKGKSRRMEDEKFVRDLVTEEPKVIIEELEVTEVNVIEATAQDQEILNSKTMSGGLKAKGETRARKVIREDGNLLSKQMLKKPWPKNPEMASTHKTKDSSVAPAPKIEKIEKSNSKVGKIEQTLPTRRKPMQKEIAKASTPARSLEHVRAISTKVRKLENGSTATRDRVHHQQVTTPNPVLKRSVKPVQGNVTVQKKKLRTRKAKLVRDSLLEAPITNTSQCKDGANEIQQADSLSSVSTSTSTSTDNQQSTGKDEELEASKVHMRDYKHKDQTVLGEVTLQIDERSTDISSSEEAKQDFDHKKAIPLPEINMKEFFLSSASFVNYAEDLFDLNVNQLLVLQTTSFEDVGMIKSRLYLDCANELMEHKSRWNSQSRHPLVKTRFANSRVSISLDGLVEEICNEMEILKSNSKDDGDSIVPVDKLHKMLEIDLKRKEMLGNGGWDLGWTSGFSVDDAEHMIGKVENEVLSELIDEFITELIC</sequence>
<feature type="region of interest" description="Disordered" evidence="1">
    <location>
        <begin position="111"/>
        <end position="149"/>
    </location>
</feature>
<organism evidence="3 4">
    <name type="scientific">Papaver atlanticum</name>
    <dbReference type="NCBI Taxonomy" id="357466"/>
    <lineage>
        <taxon>Eukaryota</taxon>
        <taxon>Viridiplantae</taxon>
        <taxon>Streptophyta</taxon>
        <taxon>Embryophyta</taxon>
        <taxon>Tracheophyta</taxon>
        <taxon>Spermatophyta</taxon>
        <taxon>Magnoliopsida</taxon>
        <taxon>Ranunculales</taxon>
        <taxon>Papaveraceae</taxon>
        <taxon>Papaveroideae</taxon>
        <taxon>Papaver</taxon>
    </lineage>
</organism>
<dbReference type="Pfam" id="PF14309">
    <property type="entry name" value="DUF4378"/>
    <property type="match status" value="1"/>
</dbReference>
<feature type="compositionally biased region" description="Polar residues" evidence="1">
    <location>
        <begin position="118"/>
        <end position="131"/>
    </location>
</feature>
<dbReference type="AlphaFoldDB" id="A0AAD4S994"/>
<evidence type="ECO:0000256" key="1">
    <source>
        <dbReference type="SAM" id="MobiDB-lite"/>
    </source>
</evidence>
<feature type="region of interest" description="Disordered" evidence="1">
    <location>
        <begin position="335"/>
        <end position="364"/>
    </location>
</feature>
<evidence type="ECO:0000313" key="3">
    <source>
        <dbReference type="EMBL" id="KAI3877714.1"/>
    </source>
</evidence>
<proteinExistence type="predicted"/>
<dbReference type="EMBL" id="JAJJMB010012369">
    <property type="protein sequence ID" value="KAI3877714.1"/>
    <property type="molecule type" value="Genomic_DNA"/>
</dbReference>
<dbReference type="PANTHER" id="PTHR34282">
    <property type="entry name" value="OS01G0228800 PROTEIN-RELATED"/>
    <property type="match status" value="1"/>
</dbReference>
<dbReference type="PANTHER" id="PTHR34282:SF2">
    <property type="entry name" value="DUF3741 DOMAIN-CONTAINING PROTEIN"/>
    <property type="match status" value="1"/>
</dbReference>
<feature type="compositionally biased region" description="Low complexity" evidence="1">
    <location>
        <begin position="349"/>
        <end position="364"/>
    </location>
</feature>